<name>W4QM84_HALA3</name>
<dbReference type="AlphaFoldDB" id="W4QM84"/>
<evidence type="ECO:0000313" key="2">
    <source>
        <dbReference type="Proteomes" id="UP000018896"/>
    </source>
</evidence>
<protein>
    <submittedName>
        <fullName evidence="1">Uncharacterized protein</fullName>
    </submittedName>
</protein>
<dbReference type="RefSeq" id="WP_156321464.1">
    <property type="nucleotide sequence ID" value="NZ_BAUV01000001.1"/>
</dbReference>
<proteinExistence type="predicted"/>
<gene>
    <name evidence="1" type="ORF">JCM9157_200</name>
</gene>
<comment type="caution">
    <text evidence="1">The sequence shown here is derived from an EMBL/GenBank/DDBJ whole genome shotgun (WGS) entry which is preliminary data.</text>
</comment>
<reference evidence="1 2" key="1">
    <citation type="journal article" date="2014" name="Genome Announc.">
        <title>Draft Genome Sequences of Three Alkaliphilic Bacillus Strains, Bacillus wakoensis JCM 9140T, Bacillus akibai JCM 9157T, and Bacillus hemicellulosilyticus JCM 9152T.</title>
        <authorList>
            <person name="Yuki M."/>
            <person name="Oshima K."/>
            <person name="Suda W."/>
            <person name="Oshida Y."/>
            <person name="Kitamura K."/>
            <person name="Iida T."/>
            <person name="Hattori M."/>
            <person name="Ohkuma M."/>
        </authorList>
    </citation>
    <scope>NUCLEOTIDE SEQUENCE [LARGE SCALE GENOMIC DNA]</scope>
    <source>
        <strain evidence="1 2">JCM 9157</strain>
    </source>
</reference>
<dbReference type="Proteomes" id="UP000018896">
    <property type="component" value="Unassembled WGS sequence"/>
</dbReference>
<sequence length="54" mass="6177">MKQNEKVSYTAPLTGVEEFAQDMSVDSVHDALQKTWETESELDKQKNCEGEKDK</sequence>
<keyword evidence="2" id="KW-1185">Reference proteome</keyword>
<dbReference type="OrthoDB" id="2939068at2"/>
<evidence type="ECO:0000313" key="1">
    <source>
        <dbReference type="EMBL" id="GAE33211.1"/>
    </source>
</evidence>
<accession>W4QM84</accession>
<dbReference type="STRING" id="1236973.JCM9157_200"/>
<dbReference type="EMBL" id="BAUV01000001">
    <property type="protein sequence ID" value="GAE33211.1"/>
    <property type="molecule type" value="Genomic_DNA"/>
</dbReference>
<organism evidence="1 2">
    <name type="scientific">Halalkalibacter akibai (strain ATCC 43226 / DSM 21942 / CIP 109018 / JCM 9157 / 1139)</name>
    <name type="common">Bacillus akibai</name>
    <dbReference type="NCBI Taxonomy" id="1236973"/>
    <lineage>
        <taxon>Bacteria</taxon>
        <taxon>Bacillati</taxon>
        <taxon>Bacillota</taxon>
        <taxon>Bacilli</taxon>
        <taxon>Bacillales</taxon>
        <taxon>Bacillaceae</taxon>
        <taxon>Halalkalibacter</taxon>
    </lineage>
</organism>